<evidence type="ECO:0000256" key="1">
    <source>
        <dbReference type="SAM" id="MobiDB-lite"/>
    </source>
</evidence>
<dbReference type="GeneTree" id="ENSGT00940000181244"/>
<keyword evidence="3" id="KW-1185">Reference proteome</keyword>
<feature type="compositionally biased region" description="Polar residues" evidence="1">
    <location>
        <begin position="28"/>
        <end position="37"/>
    </location>
</feature>
<reference evidence="2" key="1">
    <citation type="submission" date="2025-08" db="UniProtKB">
        <authorList>
            <consortium name="Ensembl"/>
        </authorList>
    </citation>
    <scope>IDENTIFICATION</scope>
</reference>
<dbReference type="Proteomes" id="UP000265160">
    <property type="component" value="Unplaced"/>
</dbReference>
<evidence type="ECO:0000313" key="3">
    <source>
        <dbReference type="Proteomes" id="UP000265160"/>
    </source>
</evidence>
<dbReference type="STRING" id="106582.ENSMZEP00005030451"/>
<evidence type="ECO:0000313" key="2">
    <source>
        <dbReference type="Ensembl" id="ENSMZEP00005030451.1"/>
    </source>
</evidence>
<dbReference type="AlphaFoldDB" id="A0A3P9D8L4"/>
<organism evidence="2 3">
    <name type="scientific">Maylandia zebra</name>
    <name type="common">zebra mbuna</name>
    <dbReference type="NCBI Taxonomy" id="106582"/>
    <lineage>
        <taxon>Eukaryota</taxon>
        <taxon>Metazoa</taxon>
        <taxon>Chordata</taxon>
        <taxon>Craniata</taxon>
        <taxon>Vertebrata</taxon>
        <taxon>Euteleostomi</taxon>
        <taxon>Actinopterygii</taxon>
        <taxon>Neopterygii</taxon>
        <taxon>Teleostei</taxon>
        <taxon>Neoteleostei</taxon>
        <taxon>Acanthomorphata</taxon>
        <taxon>Ovalentaria</taxon>
        <taxon>Cichlomorphae</taxon>
        <taxon>Cichliformes</taxon>
        <taxon>Cichlidae</taxon>
        <taxon>African cichlids</taxon>
        <taxon>Pseudocrenilabrinae</taxon>
        <taxon>Haplochromini</taxon>
        <taxon>Maylandia</taxon>
        <taxon>Maylandia zebra complex</taxon>
    </lineage>
</organism>
<protein>
    <submittedName>
        <fullName evidence="2">Uncharacterized protein</fullName>
    </submittedName>
</protein>
<sequence length="62" mass="6807">MFASCCNWLCMDTANADQPTRSDRRHQSYTNSAFTSQPSPPPEHTCKACGGRLDTPATKVSE</sequence>
<feature type="region of interest" description="Disordered" evidence="1">
    <location>
        <begin position="16"/>
        <end position="62"/>
    </location>
</feature>
<dbReference type="Ensembl" id="ENSMZET00005031411.1">
    <property type="protein sequence ID" value="ENSMZEP00005030451.1"/>
    <property type="gene ID" value="ENSMZEG00005022687.1"/>
</dbReference>
<accession>A0A3P9D8L4</accession>
<name>A0A3P9D8L4_9CICH</name>
<proteinExistence type="predicted"/>
<reference evidence="2" key="2">
    <citation type="submission" date="2025-09" db="UniProtKB">
        <authorList>
            <consortium name="Ensembl"/>
        </authorList>
    </citation>
    <scope>IDENTIFICATION</scope>
</reference>